<gene>
    <name evidence="2" type="ORF">HA254_03480</name>
</gene>
<comment type="caution">
    <text evidence="2">The sequence shown here is derived from an EMBL/GenBank/DDBJ whole genome shotgun (WGS) entry which is preliminary data.</text>
</comment>
<dbReference type="PANTHER" id="PTHR46390:SF1">
    <property type="entry name" value="MANNOSE-1-PHOSPHATE GUANYLYLTRANSFERASE"/>
    <property type="match status" value="1"/>
</dbReference>
<dbReference type="CDD" id="cd02213">
    <property type="entry name" value="cupin_PMI_typeII_C"/>
    <property type="match status" value="1"/>
</dbReference>
<dbReference type="GO" id="GO:0009298">
    <property type="term" value="P:GDP-mannose biosynthetic process"/>
    <property type="evidence" value="ECO:0007669"/>
    <property type="project" value="TreeGrafter"/>
</dbReference>
<dbReference type="PANTHER" id="PTHR46390">
    <property type="entry name" value="MANNOSE-1-PHOSPHATE GUANYLYLTRANSFERASE"/>
    <property type="match status" value="1"/>
</dbReference>
<keyword evidence="2" id="KW-0413">Isomerase</keyword>
<dbReference type="InterPro" id="IPR001538">
    <property type="entry name" value="Man6P_isomerase-2_C"/>
</dbReference>
<dbReference type="GO" id="GO:0016853">
    <property type="term" value="F:isomerase activity"/>
    <property type="evidence" value="ECO:0007669"/>
    <property type="project" value="UniProtKB-KW"/>
</dbReference>
<evidence type="ECO:0000313" key="3">
    <source>
        <dbReference type="Proteomes" id="UP000565078"/>
    </source>
</evidence>
<proteinExistence type="predicted"/>
<accession>A0A7J4IXX3</accession>
<sequence length="128" mass="14472">MVKKTKTVKKPWGAFEEFATNEKVTVKIITVNKGGILSLQSHKHRTELWVALDSGLIAVVGARKAKLSAGQKITIPKGAKHRIMAARKARFLEISFGRFDENDIVRYEDVYGRISKQDNKSSRKYRAL</sequence>
<dbReference type="GO" id="GO:0005976">
    <property type="term" value="P:polysaccharide metabolic process"/>
    <property type="evidence" value="ECO:0007669"/>
    <property type="project" value="InterPro"/>
</dbReference>
<dbReference type="Pfam" id="PF01050">
    <property type="entry name" value="MannoseP_isomer"/>
    <property type="match status" value="1"/>
</dbReference>
<dbReference type="InterPro" id="IPR051161">
    <property type="entry name" value="Mannose-6P_isomerase_type2"/>
</dbReference>
<dbReference type="InterPro" id="IPR014710">
    <property type="entry name" value="RmlC-like_jellyroll"/>
</dbReference>
<protein>
    <submittedName>
        <fullName evidence="2">Mannose-6-phosphate isomerase</fullName>
    </submittedName>
</protein>
<dbReference type="EMBL" id="DUGC01000055">
    <property type="protein sequence ID" value="HIH09710.1"/>
    <property type="molecule type" value="Genomic_DNA"/>
</dbReference>
<organism evidence="2 3">
    <name type="scientific">Candidatus Iainarchaeum sp</name>
    <dbReference type="NCBI Taxonomy" id="3101447"/>
    <lineage>
        <taxon>Archaea</taxon>
        <taxon>Candidatus Iainarchaeota</taxon>
        <taxon>Candidatus Iainarchaeia</taxon>
        <taxon>Candidatus Iainarchaeales</taxon>
        <taxon>Candidatus Iainarchaeaceae</taxon>
        <taxon>Candidatus Iainarchaeum</taxon>
    </lineage>
</organism>
<dbReference type="AlphaFoldDB" id="A0A7J4IXX3"/>
<evidence type="ECO:0000259" key="1">
    <source>
        <dbReference type="Pfam" id="PF01050"/>
    </source>
</evidence>
<reference evidence="3" key="1">
    <citation type="journal article" date="2020" name="bioRxiv">
        <title>A rank-normalized archaeal taxonomy based on genome phylogeny resolves widespread incomplete and uneven classifications.</title>
        <authorList>
            <person name="Rinke C."/>
            <person name="Chuvochina M."/>
            <person name="Mussig A.J."/>
            <person name="Chaumeil P.-A."/>
            <person name="Waite D.W."/>
            <person name="Whitman W.B."/>
            <person name="Parks D.H."/>
            <person name="Hugenholtz P."/>
        </authorList>
    </citation>
    <scope>NUCLEOTIDE SEQUENCE [LARGE SCALE GENOMIC DNA]</scope>
</reference>
<feature type="domain" description="Mannose-6-phosphate isomerase type II C-terminal" evidence="1">
    <location>
        <begin position="3"/>
        <end position="109"/>
    </location>
</feature>
<name>A0A7J4IXX3_9ARCH</name>
<dbReference type="InterPro" id="IPR011051">
    <property type="entry name" value="RmlC_Cupin_sf"/>
</dbReference>
<dbReference type="SUPFAM" id="SSF51182">
    <property type="entry name" value="RmlC-like cupins"/>
    <property type="match status" value="1"/>
</dbReference>
<dbReference type="Gene3D" id="2.60.120.10">
    <property type="entry name" value="Jelly Rolls"/>
    <property type="match status" value="1"/>
</dbReference>
<dbReference type="GO" id="GO:0004475">
    <property type="term" value="F:mannose-1-phosphate guanylyltransferase (GTP) activity"/>
    <property type="evidence" value="ECO:0007669"/>
    <property type="project" value="TreeGrafter"/>
</dbReference>
<evidence type="ECO:0000313" key="2">
    <source>
        <dbReference type="EMBL" id="HIH09710.1"/>
    </source>
</evidence>
<dbReference type="Proteomes" id="UP000565078">
    <property type="component" value="Unassembled WGS sequence"/>
</dbReference>